<feature type="transmembrane region" description="Helical" evidence="1">
    <location>
        <begin position="305"/>
        <end position="326"/>
    </location>
</feature>
<dbReference type="InterPro" id="IPR004711">
    <property type="entry name" value="Benzoate_Transporter"/>
</dbReference>
<feature type="transmembrane region" description="Helical" evidence="1">
    <location>
        <begin position="377"/>
        <end position="400"/>
    </location>
</feature>
<dbReference type="Proteomes" id="UP000603865">
    <property type="component" value="Unassembled WGS sequence"/>
</dbReference>
<dbReference type="EMBL" id="BMQL01000034">
    <property type="protein sequence ID" value="GGR24882.1"/>
    <property type="molecule type" value="Genomic_DNA"/>
</dbReference>
<comment type="caution">
    <text evidence="2">The sequence shown here is derived from an EMBL/GenBank/DDBJ whole genome shotgun (WGS) entry which is preliminary data.</text>
</comment>
<dbReference type="Pfam" id="PF03594">
    <property type="entry name" value="BenE"/>
    <property type="match status" value="1"/>
</dbReference>
<feature type="transmembrane region" description="Helical" evidence="1">
    <location>
        <begin position="136"/>
        <end position="157"/>
    </location>
</feature>
<feature type="transmembrane region" description="Helical" evidence="1">
    <location>
        <begin position="163"/>
        <end position="181"/>
    </location>
</feature>
<keyword evidence="3" id="KW-1185">Reference proteome</keyword>
<feature type="transmembrane region" description="Helical" evidence="1">
    <location>
        <begin position="262"/>
        <end position="293"/>
    </location>
</feature>
<feature type="transmembrane region" description="Helical" evidence="1">
    <location>
        <begin position="188"/>
        <end position="206"/>
    </location>
</feature>
<accession>A0A918CJ20</accession>
<feature type="transmembrane region" description="Helical" evidence="1">
    <location>
        <begin position="335"/>
        <end position="357"/>
    </location>
</feature>
<sequence length="404" mass="41786">MTGRAAPQLQTPPTFSDLRRDFSFSAVLAGFISVVVGVSSSIGLVIAAAQAAHLTPTQTSSWILSIYIGIFASGVLLTWRYRAPILTAWTTPGLALVVSLAGHLSFPEIIGAYVVSAVLITALGLSGAFERVTSRIPAPLAAAMLAGVLIPFVLSAFRGLPGSPLLVGSMIVAYLLGRAWWPRYAVPLALLAGVLVCVLTGQLGSVPSGGAFGTLAFTAPTFTLRGLLTLALPMTLLTLVSQNLTGVAVLRACSYERVPTSPLITVTGLASLLAAPFGAHTINLAAITAAIGASAESHPDSNRRYIAGFANAFFYLLVGIFAGWVADAVAAVPSALIVTLAGLALLNTTLGSLHTALHEERWREGAAITAFVTASGLSFLGLGSALWGLLLGGVSAWLAWRRTR</sequence>
<reference evidence="2" key="2">
    <citation type="submission" date="2020-09" db="EMBL/GenBank/DDBJ databases">
        <authorList>
            <person name="Sun Q."/>
            <person name="Ohkuma M."/>
        </authorList>
    </citation>
    <scope>NUCLEOTIDE SEQUENCE</scope>
    <source>
        <strain evidence="2">JCM 31311</strain>
    </source>
</reference>
<feature type="transmembrane region" description="Helical" evidence="1">
    <location>
        <begin position="26"/>
        <end position="49"/>
    </location>
</feature>
<name>A0A918CJ20_9DEIO</name>
<dbReference type="AlphaFoldDB" id="A0A918CJ20"/>
<dbReference type="GO" id="GO:0042925">
    <property type="term" value="F:benzoate transmembrane transporter activity"/>
    <property type="evidence" value="ECO:0007669"/>
    <property type="project" value="InterPro"/>
</dbReference>
<evidence type="ECO:0000313" key="2">
    <source>
        <dbReference type="EMBL" id="GGR24882.1"/>
    </source>
</evidence>
<dbReference type="GO" id="GO:0005886">
    <property type="term" value="C:plasma membrane"/>
    <property type="evidence" value="ECO:0007669"/>
    <property type="project" value="TreeGrafter"/>
</dbReference>
<keyword evidence="1" id="KW-1133">Transmembrane helix</keyword>
<gene>
    <name evidence="2" type="ORF">GCM10008957_40680</name>
</gene>
<proteinExistence type="predicted"/>
<evidence type="ECO:0000256" key="1">
    <source>
        <dbReference type="SAM" id="Phobius"/>
    </source>
</evidence>
<feature type="transmembrane region" description="Helical" evidence="1">
    <location>
        <begin position="61"/>
        <end position="79"/>
    </location>
</feature>
<feature type="transmembrane region" description="Helical" evidence="1">
    <location>
        <begin position="86"/>
        <end position="104"/>
    </location>
</feature>
<feature type="transmembrane region" description="Helical" evidence="1">
    <location>
        <begin position="110"/>
        <end position="129"/>
    </location>
</feature>
<dbReference type="PANTHER" id="PTHR30199:SF0">
    <property type="entry name" value="INNER MEMBRANE PROTEIN YDCO"/>
    <property type="match status" value="1"/>
</dbReference>
<evidence type="ECO:0000313" key="3">
    <source>
        <dbReference type="Proteomes" id="UP000603865"/>
    </source>
</evidence>
<protein>
    <submittedName>
        <fullName evidence="2">Benzoate transporter</fullName>
    </submittedName>
</protein>
<keyword evidence="1" id="KW-0812">Transmembrane</keyword>
<reference evidence="2" key="1">
    <citation type="journal article" date="2014" name="Int. J. Syst. Evol. Microbiol.">
        <title>Complete genome sequence of Corynebacterium casei LMG S-19264T (=DSM 44701T), isolated from a smear-ripened cheese.</title>
        <authorList>
            <consortium name="US DOE Joint Genome Institute (JGI-PGF)"/>
            <person name="Walter F."/>
            <person name="Albersmeier A."/>
            <person name="Kalinowski J."/>
            <person name="Ruckert C."/>
        </authorList>
    </citation>
    <scope>NUCLEOTIDE SEQUENCE</scope>
    <source>
        <strain evidence="2">JCM 31311</strain>
    </source>
</reference>
<organism evidence="2 3">
    <name type="scientific">Deinococcus ruber</name>
    <dbReference type="NCBI Taxonomy" id="1848197"/>
    <lineage>
        <taxon>Bacteria</taxon>
        <taxon>Thermotogati</taxon>
        <taxon>Deinococcota</taxon>
        <taxon>Deinococci</taxon>
        <taxon>Deinococcales</taxon>
        <taxon>Deinococcaceae</taxon>
        <taxon>Deinococcus</taxon>
    </lineage>
</organism>
<keyword evidence="1" id="KW-0472">Membrane</keyword>
<dbReference type="PANTHER" id="PTHR30199">
    <property type="entry name" value="MFS FAMILY TRANSPORTER, PREDICTED SUBSTRATE BENZOATE"/>
    <property type="match status" value="1"/>
</dbReference>
<feature type="transmembrane region" description="Helical" evidence="1">
    <location>
        <begin position="226"/>
        <end position="250"/>
    </location>
</feature>
<dbReference type="NCBIfam" id="TIGR00843">
    <property type="entry name" value="benE"/>
    <property type="match status" value="1"/>
</dbReference>